<reference evidence="1 2" key="1">
    <citation type="submission" date="2016-02" db="EMBL/GenBank/DDBJ databases">
        <authorList>
            <person name="Wen L."/>
            <person name="He K."/>
            <person name="Yang H."/>
        </authorList>
    </citation>
    <scope>NUCLEOTIDE SEQUENCE [LARGE SCALE GENOMIC DNA]</scope>
    <source>
        <strain evidence="1">Trichococcus palustris</strain>
    </source>
</reference>
<protein>
    <submittedName>
        <fullName evidence="1">Uncharacterized protein</fullName>
    </submittedName>
</protein>
<dbReference type="EMBL" id="FJNE01000002">
    <property type="protein sequence ID" value="CZQ85435.1"/>
    <property type="molecule type" value="Genomic_DNA"/>
</dbReference>
<name>A0A143YCS3_9LACT</name>
<evidence type="ECO:0000313" key="2">
    <source>
        <dbReference type="Proteomes" id="UP000242754"/>
    </source>
</evidence>
<proteinExistence type="predicted"/>
<sequence>MNSQQRKNSSKQQYALQNHRKISCIPIFLRIQDVFLLLTAFRDSNFFGDDIFPLFVSVAYGIDTFSIHNVLSCLPKTTAPQVDRKILLKV</sequence>
<keyword evidence="2" id="KW-1185">Reference proteome</keyword>
<dbReference type="Proteomes" id="UP000242754">
    <property type="component" value="Unassembled WGS sequence"/>
</dbReference>
<dbReference type="AlphaFoldDB" id="A0A143YCS3"/>
<gene>
    <name evidence="1" type="ORF">Tpal_632</name>
</gene>
<evidence type="ECO:0000313" key="1">
    <source>
        <dbReference type="EMBL" id="CZQ85435.1"/>
    </source>
</evidence>
<accession>A0A143YCS3</accession>
<organism evidence="1 2">
    <name type="scientific">Trichococcus palustris</name>
    <dbReference type="NCBI Taxonomy" id="140314"/>
    <lineage>
        <taxon>Bacteria</taxon>
        <taxon>Bacillati</taxon>
        <taxon>Bacillota</taxon>
        <taxon>Bacilli</taxon>
        <taxon>Lactobacillales</taxon>
        <taxon>Carnobacteriaceae</taxon>
        <taxon>Trichococcus</taxon>
    </lineage>
</organism>